<dbReference type="PANTHER" id="PTHR33337:SF40">
    <property type="entry name" value="CENP-V_GFA DOMAIN-CONTAINING PROTEIN-RELATED"/>
    <property type="match status" value="1"/>
</dbReference>
<evidence type="ECO:0000256" key="1">
    <source>
        <dbReference type="ARBA" id="ARBA00005495"/>
    </source>
</evidence>
<keyword evidence="2" id="KW-0479">Metal-binding</keyword>
<dbReference type="EMBL" id="BMLK01000004">
    <property type="protein sequence ID" value="GGN45424.1"/>
    <property type="molecule type" value="Genomic_DNA"/>
</dbReference>
<sequence>MAKDDTSQSIDGSCLCGAITFTLLGDCDGFFLCHCARCRKDTGSAHAANLFATSAALIWLTGEDRVRTYQLPGTRHQRSFCPTCGSGLPGTQMDGAAVLVPAGCIDTPLDRRPDAHICCADRAAWDIDLASVPELAGLPGSA</sequence>
<protein>
    <submittedName>
        <fullName evidence="6">Aldehyde-activating protein</fullName>
    </submittedName>
</protein>
<evidence type="ECO:0000256" key="4">
    <source>
        <dbReference type="ARBA" id="ARBA00023239"/>
    </source>
</evidence>
<comment type="similarity">
    <text evidence="1">Belongs to the Gfa family.</text>
</comment>
<dbReference type="Pfam" id="PF04828">
    <property type="entry name" value="GFA"/>
    <property type="match status" value="1"/>
</dbReference>
<dbReference type="PROSITE" id="PS51891">
    <property type="entry name" value="CENP_V_GFA"/>
    <property type="match status" value="1"/>
</dbReference>
<feature type="domain" description="CENP-V/GFA" evidence="5">
    <location>
        <begin position="10"/>
        <end position="126"/>
    </location>
</feature>
<dbReference type="Proteomes" id="UP000605099">
    <property type="component" value="Unassembled WGS sequence"/>
</dbReference>
<dbReference type="SUPFAM" id="SSF51316">
    <property type="entry name" value="Mss4-like"/>
    <property type="match status" value="1"/>
</dbReference>
<evidence type="ECO:0000313" key="7">
    <source>
        <dbReference type="Proteomes" id="UP000605099"/>
    </source>
</evidence>
<dbReference type="InterPro" id="IPR006913">
    <property type="entry name" value="CENP-V/GFA"/>
</dbReference>
<evidence type="ECO:0000259" key="5">
    <source>
        <dbReference type="PROSITE" id="PS51891"/>
    </source>
</evidence>
<dbReference type="RefSeq" id="WP_229710089.1">
    <property type="nucleotide sequence ID" value="NZ_BMLK01000004.1"/>
</dbReference>
<evidence type="ECO:0000256" key="2">
    <source>
        <dbReference type="ARBA" id="ARBA00022723"/>
    </source>
</evidence>
<reference evidence="7" key="1">
    <citation type="journal article" date="2019" name="Int. J. Syst. Evol. Microbiol.">
        <title>The Global Catalogue of Microorganisms (GCM) 10K type strain sequencing project: providing services to taxonomists for standard genome sequencing and annotation.</title>
        <authorList>
            <consortium name="The Broad Institute Genomics Platform"/>
            <consortium name="The Broad Institute Genome Sequencing Center for Infectious Disease"/>
            <person name="Wu L."/>
            <person name="Ma J."/>
        </authorList>
    </citation>
    <scope>NUCLEOTIDE SEQUENCE [LARGE SCALE GENOMIC DNA]</scope>
    <source>
        <strain evidence="7">CGMCC 1.6784</strain>
    </source>
</reference>
<proteinExistence type="inferred from homology"/>
<keyword evidence="4" id="KW-0456">Lyase</keyword>
<evidence type="ECO:0000313" key="6">
    <source>
        <dbReference type="EMBL" id="GGN45424.1"/>
    </source>
</evidence>
<dbReference type="InterPro" id="IPR011057">
    <property type="entry name" value="Mss4-like_sf"/>
</dbReference>
<evidence type="ECO:0000256" key="3">
    <source>
        <dbReference type="ARBA" id="ARBA00022833"/>
    </source>
</evidence>
<organism evidence="6 7">
    <name type="scientific">Novosphingobium indicum</name>
    <dbReference type="NCBI Taxonomy" id="462949"/>
    <lineage>
        <taxon>Bacteria</taxon>
        <taxon>Pseudomonadati</taxon>
        <taxon>Pseudomonadota</taxon>
        <taxon>Alphaproteobacteria</taxon>
        <taxon>Sphingomonadales</taxon>
        <taxon>Sphingomonadaceae</taxon>
        <taxon>Novosphingobium</taxon>
    </lineage>
</organism>
<name>A0ABQ2JDP7_9SPHN</name>
<keyword evidence="7" id="KW-1185">Reference proteome</keyword>
<dbReference type="PANTHER" id="PTHR33337">
    <property type="entry name" value="GFA DOMAIN-CONTAINING PROTEIN"/>
    <property type="match status" value="1"/>
</dbReference>
<accession>A0ABQ2JDP7</accession>
<dbReference type="Gene3D" id="3.90.1590.10">
    <property type="entry name" value="glutathione-dependent formaldehyde- activating enzyme (gfa)"/>
    <property type="match status" value="1"/>
</dbReference>
<keyword evidence="3" id="KW-0862">Zinc</keyword>
<comment type="caution">
    <text evidence="6">The sequence shown here is derived from an EMBL/GenBank/DDBJ whole genome shotgun (WGS) entry which is preliminary data.</text>
</comment>
<gene>
    <name evidence="6" type="ORF">GCM10011349_11470</name>
</gene>